<sequence length="62" mass="7452">MFLQSFLLMINELTKIKLLILKHKQHKILVIIILSRINYQFFKNIISNQSLYFNDIFVSPLN</sequence>
<reference evidence="1 2" key="1">
    <citation type="submission" date="2015-07" db="EMBL/GenBank/DDBJ databases">
        <title>The genome of Pseudoloma neurophilia, a relevant intracellular parasite of the zebrafish.</title>
        <authorList>
            <person name="Ndikumana S."/>
            <person name="Pelin A."/>
            <person name="Sanders J."/>
            <person name="Corradi N."/>
        </authorList>
    </citation>
    <scope>NUCLEOTIDE SEQUENCE [LARGE SCALE GENOMIC DNA]</scope>
    <source>
        <strain evidence="1 2">MK1</strain>
    </source>
</reference>
<comment type="caution">
    <text evidence="1">The sequence shown here is derived from an EMBL/GenBank/DDBJ whole genome shotgun (WGS) entry which is preliminary data.</text>
</comment>
<proteinExistence type="predicted"/>
<dbReference type="Proteomes" id="UP000051530">
    <property type="component" value="Unassembled WGS sequence"/>
</dbReference>
<name>A0A0R0M6F4_9MICR</name>
<dbReference type="VEuPathDB" id="MicrosporidiaDB:M153_4240003766"/>
<evidence type="ECO:0000313" key="1">
    <source>
        <dbReference type="EMBL" id="KRH94011.1"/>
    </source>
</evidence>
<evidence type="ECO:0000313" key="2">
    <source>
        <dbReference type="Proteomes" id="UP000051530"/>
    </source>
</evidence>
<accession>A0A0R0M6F4</accession>
<keyword evidence="2" id="KW-1185">Reference proteome</keyword>
<dbReference type="AlphaFoldDB" id="A0A0R0M6F4"/>
<dbReference type="EMBL" id="LGUB01000155">
    <property type="protein sequence ID" value="KRH94011.1"/>
    <property type="molecule type" value="Genomic_DNA"/>
</dbReference>
<gene>
    <name evidence="1" type="ORF">M153_4240003766</name>
</gene>
<organism evidence="1 2">
    <name type="scientific">Pseudoloma neurophilia</name>
    <dbReference type="NCBI Taxonomy" id="146866"/>
    <lineage>
        <taxon>Eukaryota</taxon>
        <taxon>Fungi</taxon>
        <taxon>Fungi incertae sedis</taxon>
        <taxon>Microsporidia</taxon>
        <taxon>Pseudoloma</taxon>
    </lineage>
</organism>
<protein>
    <submittedName>
        <fullName evidence="1">Uncharacterized protein</fullName>
    </submittedName>
</protein>